<feature type="transmembrane region" description="Helical" evidence="1">
    <location>
        <begin position="12"/>
        <end position="37"/>
    </location>
</feature>
<dbReference type="OrthoDB" id="7066496at2"/>
<sequence length="100" mass="11681">MMNFLQTIMGLAVFAALIIGLLTFVGLFIRLLCNVIIKQVKLDRISDEILIQHYNMFKKYKDSVFLAFLCYGILYLYGMKLNQKAFDVYQQCMIKRSLPL</sequence>
<feature type="transmembrane region" description="Helical" evidence="1">
    <location>
        <begin position="63"/>
        <end position="79"/>
    </location>
</feature>
<evidence type="ECO:0000256" key="1">
    <source>
        <dbReference type="SAM" id="Phobius"/>
    </source>
</evidence>
<keyword evidence="3" id="KW-1185">Reference proteome</keyword>
<name>A0A1C4BSW1_9GAMM</name>
<dbReference type="RefSeq" id="WP_091348489.1">
    <property type="nucleotide sequence ID" value="NZ_FMAQ01000005.1"/>
</dbReference>
<evidence type="ECO:0000313" key="2">
    <source>
        <dbReference type="EMBL" id="SCC09822.1"/>
    </source>
</evidence>
<dbReference type="Proteomes" id="UP000199670">
    <property type="component" value="Unassembled WGS sequence"/>
</dbReference>
<dbReference type="AlphaFoldDB" id="A0A1C4BSW1"/>
<organism evidence="2 3">
    <name type="scientific">Gilliamella bombicola</name>
    <dbReference type="NCBI Taxonomy" id="1798182"/>
    <lineage>
        <taxon>Bacteria</taxon>
        <taxon>Pseudomonadati</taxon>
        <taxon>Pseudomonadota</taxon>
        <taxon>Gammaproteobacteria</taxon>
        <taxon>Orbales</taxon>
        <taxon>Orbaceae</taxon>
        <taxon>Gilliamella</taxon>
    </lineage>
</organism>
<proteinExistence type="predicted"/>
<reference evidence="3" key="1">
    <citation type="submission" date="2016-08" db="EMBL/GenBank/DDBJ databases">
        <authorList>
            <person name="Varghese N."/>
            <person name="Submissions Spin"/>
        </authorList>
    </citation>
    <scope>NUCLEOTIDE SEQUENCE [LARGE SCALE GENOMIC DNA]</scope>
    <source>
        <strain evidence="3">R-53248</strain>
    </source>
</reference>
<dbReference type="STRING" id="1798182.GA0061081_105102"/>
<keyword evidence="1" id="KW-0472">Membrane</keyword>
<accession>A0A1C4BSW1</accession>
<protein>
    <submittedName>
        <fullName evidence="2">Uncharacterized protein</fullName>
    </submittedName>
</protein>
<keyword evidence="1" id="KW-1133">Transmembrane helix</keyword>
<gene>
    <name evidence="2" type="ORF">GA0061081_105102</name>
</gene>
<keyword evidence="1" id="KW-0812">Transmembrane</keyword>
<dbReference type="EMBL" id="FMAQ01000005">
    <property type="protein sequence ID" value="SCC09822.1"/>
    <property type="molecule type" value="Genomic_DNA"/>
</dbReference>
<evidence type="ECO:0000313" key="3">
    <source>
        <dbReference type="Proteomes" id="UP000199670"/>
    </source>
</evidence>